<protein>
    <submittedName>
        <fullName evidence="2">Uncharacterized protein</fullName>
    </submittedName>
</protein>
<reference evidence="2" key="1">
    <citation type="journal article" date="2023" name="G3 (Bethesda)">
        <title>A reference genome for the long-term kleptoplast-retaining sea slug Elysia crispata morphotype clarki.</title>
        <authorList>
            <person name="Eastman K.E."/>
            <person name="Pendleton A.L."/>
            <person name="Shaikh M.A."/>
            <person name="Suttiyut T."/>
            <person name="Ogas R."/>
            <person name="Tomko P."/>
            <person name="Gavelis G."/>
            <person name="Widhalm J.R."/>
            <person name="Wisecaver J.H."/>
        </authorList>
    </citation>
    <scope>NUCLEOTIDE SEQUENCE</scope>
    <source>
        <strain evidence="2">ECLA1</strain>
    </source>
</reference>
<evidence type="ECO:0000256" key="1">
    <source>
        <dbReference type="SAM" id="MobiDB-lite"/>
    </source>
</evidence>
<dbReference type="EMBL" id="JAWDGP010000067">
    <property type="protein sequence ID" value="KAK3804007.1"/>
    <property type="molecule type" value="Genomic_DNA"/>
</dbReference>
<name>A0AAE1BD85_9GAST</name>
<gene>
    <name evidence="2" type="ORF">RRG08_066243</name>
</gene>
<evidence type="ECO:0000313" key="2">
    <source>
        <dbReference type="EMBL" id="KAK3804007.1"/>
    </source>
</evidence>
<feature type="region of interest" description="Disordered" evidence="1">
    <location>
        <begin position="46"/>
        <end position="71"/>
    </location>
</feature>
<sequence length="71" mass="6939">MGSQISKHPGGVFSGSLNGPGVCSEVASGKVVGFFVALGAGDVNDATCDVESGDDKSTVSQSPPKPPSVTS</sequence>
<dbReference type="Proteomes" id="UP001283361">
    <property type="component" value="Unassembled WGS sequence"/>
</dbReference>
<proteinExistence type="predicted"/>
<comment type="caution">
    <text evidence="2">The sequence shown here is derived from an EMBL/GenBank/DDBJ whole genome shotgun (WGS) entry which is preliminary data.</text>
</comment>
<accession>A0AAE1BD85</accession>
<organism evidence="2 3">
    <name type="scientific">Elysia crispata</name>
    <name type="common">lettuce slug</name>
    <dbReference type="NCBI Taxonomy" id="231223"/>
    <lineage>
        <taxon>Eukaryota</taxon>
        <taxon>Metazoa</taxon>
        <taxon>Spiralia</taxon>
        <taxon>Lophotrochozoa</taxon>
        <taxon>Mollusca</taxon>
        <taxon>Gastropoda</taxon>
        <taxon>Heterobranchia</taxon>
        <taxon>Euthyneura</taxon>
        <taxon>Panpulmonata</taxon>
        <taxon>Sacoglossa</taxon>
        <taxon>Placobranchoidea</taxon>
        <taxon>Plakobranchidae</taxon>
        <taxon>Elysia</taxon>
    </lineage>
</organism>
<evidence type="ECO:0000313" key="3">
    <source>
        <dbReference type="Proteomes" id="UP001283361"/>
    </source>
</evidence>
<dbReference type="AlphaFoldDB" id="A0AAE1BD85"/>
<keyword evidence="3" id="KW-1185">Reference proteome</keyword>